<dbReference type="Proteomes" id="UP000271678">
    <property type="component" value="Unassembled WGS sequence"/>
</dbReference>
<proteinExistence type="predicted"/>
<sequence>MPTPPPRLNVAQRAFIDRWLPGASVVCDHSWGLVDNVVLEVEAGGERYIVKADGESAHHISRELDAHENWLRPWVEIGRAPRLVAGDRMAKILATTYLPGHLVLDSPAQRRPETFRQAGELLALLHGQAGVTDTSYEQRENAKVLANLDKPHRIAAERERQLRRIVSAWPDTPVTIVPTHGDWQPRNWLDADDQISVIDFGRAAPRPALSDWVRLEARDFRADPAREAAFIEGYGADPREPDAWFRERLREAINTAVWAHLVGDGAFEAQGHEMIERALEEAS</sequence>
<dbReference type="EMBL" id="RJJQ01000033">
    <property type="protein sequence ID" value="RNI17195.1"/>
    <property type="molecule type" value="Genomic_DNA"/>
</dbReference>
<evidence type="ECO:0000313" key="1">
    <source>
        <dbReference type="EMBL" id="RNI17195.1"/>
    </source>
</evidence>
<comment type="caution">
    <text evidence="1">The sequence shown here is derived from an EMBL/GenBank/DDBJ whole genome shotgun (WGS) entry which is preliminary data.</text>
</comment>
<keyword evidence="2" id="KW-1185">Reference proteome</keyword>
<name>A0A3M9LW81_9MICO</name>
<protein>
    <submittedName>
        <fullName evidence="1">Aminoglycoside phosphotransferase family protein</fullName>
    </submittedName>
</protein>
<accession>A0A3M9LW81</accession>
<dbReference type="SUPFAM" id="SSF56112">
    <property type="entry name" value="Protein kinase-like (PK-like)"/>
    <property type="match status" value="1"/>
</dbReference>
<dbReference type="OrthoDB" id="21342at2"/>
<dbReference type="Gene3D" id="3.90.1200.10">
    <property type="match status" value="1"/>
</dbReference>
<keyword evidence="1" id="KW-0808">Transferase</keyword>
<dbReference type="AlphaFoldDB" id="A0A3M9LW81"/>
<dbReference type="InterPro" id="IPR011009">
    <property type="entry name" value="Kinase-like_dom_sf"/>
</dbReference>
<organism evidence="1 2">
    <name type="scientific">Flexivirga caeni</name>
    <dbReference type="NCBI Taxonomy" id="2294115"/>
    <lineage>
        <taxon>Bacteria</taxon>
        <taxon>Bacillati</taxon>
        <taxon>Actinomycetota</taxon>
        <taxon>Actinomycetes</taxon>
        <taxon>Micrococcales</taxon>
        <taxon>Dermacoccaceae</taxon>
        <taxon>Flexivirga</taxon>
    </lineage>
</organism>
<dbReference type="GO" id="GO:0016740">
    <property type="term" value="F:transferase activity"/>
    <property type="evidence" value="ECO:0007669"/>
    <property type="project" value="UniProtKB-KW"/>
</dbReference>
<gene>
    <name evidence="1" type="ORF">EFY87_19570</name>
</gene>
<reference evidence="1 2" key="1">
    <citation type="submission" date="2018-11" db="EMBL/GenBank/DDBJ databases">
        <title>Draft genome of Simplicispira Flexivirga sp. BO-16.</title>
        <authorList>
            <person name="Im W.T."/>
        </authorList>
    </citation>
    <scope>NUCLEOTIDE SEQUENCE [LARGE SCALE GENOMIC DNA]</scope>
    <source>
        <strain evidence="1 2">BO-16</strain>
    </source>
</reference>
<evidence type="ECO:0000313" key="2">
    <source>
        <dbReference type="Proteomes" id="UP000271678"/>
    </source>
</evidence>